<name>A0A2T1LWK9_9CHRO</name>
<dbReference type="OrthoDB" id="494931at2"/>
<keyword evidence="2" id="KW-1185">Reference proteome</keyword>
<dbReference type="RefSeq" id="WP_106457476.1">
    <property type="nucleotide sequence ID" value="NZ_PXOH01000014.1"/>
</dbReference>
<dbReference type="AlphaFoldDB" id="A0A2T1LWK9"/>
<comment type="caution">
    <text evidence="1">The sequence shown here is derived from an EMBL/GenBank/DDBJ whole genome shotgun (WGS) entry which is preliminary data.</text>
</comment>
<dbReference type="Proteomes" id="UP000239001">
    <property type="component" value="Unassembled WGS sequence"/>
</dbReference>
<proteinExistence type="predicted"/>
<reference evidence="1 2" key="1">
    <citation type="submission" date="2018-03" db="EMBL/GenBank/DDBJ databases">
        <title>The ancient ancestry and fast evolution of plastids.</title>
        <authorList>
            <person name="Moore K.R."/>
            <person name="Magnabosco C."/>
            <person name="Momper L."/>
            <person name="Gold D.A."/>
            <person name="Bosak T."/>
            <person name="Fournier G.P."/>
        </authorList>
    </citation>
    <scope>NUCLEOTIDE SEQUENCE [LARGE SCALE GENOMIC DNA]</scope>
    <source>
        <strain evidence="1 2">CCALA 016</strain>
    </source>
</reference>
<dbReference type="EMBL" id="PXOH01000014">
    <property type="protein sequence ID" value="PSF36292.1"/>
    <property type="molecule type" value="Genomic_DNA"/>
</dbReference>
<evidence type="ECO:0008006" key="3">
    <source>
        <dbReference type="Google" id="ProtNLM"/>
    </source>
</evidence>
<organism evidence="1 2">
    <name type="scientific">Aphanothece hegewaldii CCALA 016</name>
    <dbReference type="NCBI Taxonomy" id="2107694"/>
    <lineage>
        <taxon>Bacteria</taxon>
        <taxon>Bacillati</taxon>
        <taxon>Cyanobacteriota</taxon>
        <taxon>Cyanophyceae</taxon>
        <taxon>Oscillatoriophycideae</taxon>
        <taxon>Chroococcales</taxon>
        <taxon>Aphanothecaceae</taxon>
        <taxon>Aphanothece</taxon>
    </lineage>
</organism>
<accession>A0A2T1LWK9</accession>
<evidence type="ECO:0000313" key="2">
    <source>
        <dbReference type="Proteomes" id="UP000239001"/>
    </source>
</evidence>
<gene>
    <name evidence="1" type="ORF">C7H19_13885</name>
</gene>
<evidence type="ECO:0000313" key="1">
    <source>
        <dbReference type="EMBL" id="PSF36292.1"/>
    </source>
</evidence>
<sequence length="255" mass="29424">MAEMTKDINLNQVAILLSRYQFEMKGNNTQELLEQWQPLYPVRWIRLAVVEALYQGRYKVISVEHILSLWLRRGHPTFHFNHEFERMICNNMIGSVVTNSTDIAQRRQAQTALPSFYQKEQSTTFLFSSSQEIATTSDLAVEETSKELPQSEVQENELIEPENNFDLENFLADDEPTFIDNSRFDSSATQLTDVKELFAQLITKEPSSEPTISPEETPAKTERRIMSGQTIDEFKPDLDYSALYSKLKAVLQQTL</sequence>
<reference evidence="1 2" key="2">
    <citation type="submission" date="2018-03" db="EMBL/GenBank/DDBJ databases">
        <authorList>
            <person name="Keele B.F."/>
        </authorList>
    </citation>
    <scope>NUCLEOTIDE SEQUENCE [LARGE SCALE GENOMIC DNA]</scope>
    <source>
        <strain evidence="1 2">CCALA 016</strain>
    </source>
</reference>
<protein>
    <recommendedName>
        <fullName evidence="3">DnaD domain-containing protein</fullName>
    </recommendedName>
</protein>